<dbReference type="AlphaFoldDB" id="A0A9K3GME4"/>
<dbReference type="EMBL" id="BDIP01003937">
    <property type="protein sequence ID" value="GIQ88302.1"/>
    <property type="molecule type" value="Genomic_DNA"/>
</dbReference>
<sequence>MQPPPLRRVPTHTEMTVNNRYQPSDAQLQACMRYYSQGGYSQILAADLNSLVSLLVIGTLMGYILLFTDIEGLIECDSVEACRSALYSYGTAGPVRYYFASGVAGLLCCYLPYRCARTVAHIHRNKVIQKAMHTVSVPERRVPLPPVLQAVRSRTFDDDRPDLLRDDDLHRLSLYDFLERVPPRLSANAGPPPAAALSAALPCTPRLYAPNDAIPACSRLSGRDAALYFNLCRITREADVLTALISNEKLKVKHMS</sequence>
<evidence type="ECO:0000313" key="2">
    <source>
        <dbReference type="Proteomes" id="UP000265618"/>
    </source>
</evidence>
<evidence type="ECO:0000313" key="1">
    <source>
        <dbReference type="EMBL" id="GIQ88302.1"/>
    </source>
</evidence>
<reference evidence="1 2" key="1">
    <citation type="journal article" date="2018" name="PLoS ONE">
        <title>The draft genome of Kipferlia bialata reveals reductive genome evolution in fornicate parasites.</title>
        <authorList>
            <person name="Tanifuji G."/>
            <person name="Takabayashi S."/>
            <person name="Kume K."/>
            <person name="Takagi M."/>
            <person name="Nakayama T."/>
            <person name="Kamikawa R."/>
            <person name="Inagaki Y."/>
            <person name="Hashimoto T."/>
        </authorList>
    </citation>
    <scope>NUCLEOTIDE SEQUENCE [LARGE SCALE GENOMIC DNA]</scope>
    <source>
        <strain evidence="1">NY0173</strain>
    </source>
</reference>
<name>A0A9K3GME4_9EUKA</name>
<accession>A0A9K3GME4</accession>
<gene>
    <name evidence="1" type="ORF">KIPB_010520</name>
</gene>
<protein>
    <submittedName>
        <fullName evidence="1">Uncharacterized protein</fullName>
    </submittedName>
</protein>
<feature type="non-terminal residue" evidence="1">
    <location>
        <position position="1"/>
    </location>
</feature>
<keyword evidence="2" id="KW-1185">Reference proteome</keyword>
<comment type="caution">
    <text evidence="1">The sequence shown here is derived from an EMBL/GenBank/DDBJ whole genome shotgun (WGS) entry which is preliminary data.</text>
</comment>
<proteinExistence type="predicted"/>
<dbReference type="Proteomes" id="UP000265618">
    <property type="component" value="Unassembled WGS sequence"/>
</dbReference>
<organism evidence="1 2">
    <name type="scientific">Kipferlia bialata</name>
    <dbReference type="NCBI Taxonomy" id="797122"/>
    <lineage>
        <taxon>Eukaryota</taxon>
        <taxon>Metamonada</taxon>
        <taxon>Carpediemonas-like organisms</taxon>
        <taxon>Kipferlia</taxon>
    </lineage>
</organism>